<sequence length="557" mass="64685">MSPPQCVSFSTYPTSCEWQRYCPHVLGSRSPDSHWLRVASTYWTMTTRTCSLQLSLPLEIASLNKVRDGTETSFRAGAQVIGDYHLHFKGTERSSPAYRAKLDRLNQRIAQRLFHLCYQNGGIYTKLGQQLATFNHGLPKAYTTTLARLQDQAKPVSFDLVKQTIKAEMGQPWQHYFQTIDSIPIASASLAQVHRAVDYHGRELAVKVQYPHLETQMKADLRVIQWAFQLTEYFFPEIEIQWFLPEFQRALLSELNFENEKDNSRRLAACFTNNDSVYVPIVYDDLSTKRVLSMEFIRAPKISELHAIKTMGLDPRKVARSLCAVFSEMIFCHGFVHCDPHPGNIFVRQNPDPRVKRKEQIVLLDHGLYRELDCEFRKTYCDLWRAMLLRDRTLLDDCCKKLNVGNFARYMPLLFTYRSINHKGSLDAAMTDSERKKLNEDLRRLRFSNLTDFLEQLPPDMLFVFRTNNMIRALNKDLGGTTRERFSIMGNYAVSGHSAFYSVSTETGYGKMWALMCFWWEHLQLTLRFRVVDYFMTCSQYRGGKTASTVTKRKQVD</sequence>
<dbReference type="Proteomes" id="UP001163321">
    <property type="component" value="Chromosome 5"/>
</dbReference>
<reference evidence="1 2" key="1">
    <citation type="journal article" date="2022" name="bioRxiv">
        <title>The genome of the oomycete Peronosclerospora sorghi, a cosmopolitan pathogen of maize and sorghum, is inflated with dispersed pseudogenes.</title>
        <authorList>
            <person name="Fletcher K."/>
            <person name="Martin F."/>
            <person name="Isakeit T."/>
            <person name="Cavanaugh K."/>
            <person name="Magill C."/>
            <person name="Michelmore R."/>
        </authorList>
    </citation>
    <scope>NUCLEOTIDE SEQUENCE [LARGE SCALE GENOMIC DNA]</scope>
    <source>
        <strain evidence="1">P6</strain>
    </source>
</reference>
<evidence type="ECO:0000313" key="2">
    <source>
        <dbReference type="Proteomes" id="UP001163321"/>
    </source>
</evidence>
<keyword evidence="2" id="KW-1185">Reference proteome</keyword>
<accession>A0ACC0VZW7</accession>
<evidence type="ECO:0000313" key="1">
    <source>
        <dbReference type="EMBL" id="KAI9912083.1"/>
    </source>
</evidence>
<dbReference type="EMBL" id="CM047584">
    <property type="protein sequence ID" value="KAI9912083.1"/>
    <property type="molecule type" value="Genomic_DNA"/>
</dbReference>
<gene>
    <name evidence="1" type="ORF">PsorP6_009535</name>
</gene>
<organism evidence="1 2">
    <name type="scientific">Peronosclerospora sorghi</name>
    <dbReference type="NCBI Taxonomy" id="230839"/>
    <lineage>
        <taxon>Eukaryota</taxon>
        <taxon>Sar</taxon>
        <taxon>Stramenopiles</taxon>
        <taxon>Oomycota</taxon>
        <taxon>Peronosporomycetes</taxon>
        <taxon>Peronosporales</taxon>
        <taxon>Peronosporaceae</taxon>
        <taxon>Peronosclerospora</taxon>
    </lineage>
</organism>
<name>A0ACC0VZW7_9STRA</name>
<protein>
    <submittedName>
        <fullName evidence="1">Uncharacterized protein</fullName>
    </submittedName>
</protein>
<proteinExistence type="predicted"/>
<comment type="caution">
    <text evidence="1">The sequence shown here is derived from an EMBL/GenBank/DDBJ whole genome shotgun (WGS) entry which is preliminary data.</text>
</comment>